<dbReference type="PANTHER" id="PTHR24096:SF420">
    <property type="entry name" value="LONG-CHAIN-FATTY-ACID--COA LIGASE-RELATED"/>
    <property type="match status" value="1"/>
</dbReference>
<evidence type="ECO:0000313" key="2">
    <source>
        <dbReference type="EMBL" id="MDQ2090248.1"/>
    </source>
</evidence>
<organism evidence="2 3">
    <name type="scientific">Marimonas arenosa</name>
    <dbReference type="NCBI Taxonomy" id="1795305"/>
    <lineage>
        <taxon>Bacteria</taxon>
        <taxon>Pseudomonadati</taxon>
        <taxon>Pseudomonadota</taxon>
        <taxon>Alphaproteobacteria</taxon>
        <taxon>Rhodobacterales</taxon>
        <taxon>Paracoccaceae</taxon>
        <taxon>Marimonas</taxon>
    </lineage>
</organism>
<sequence>MKRTTRFEPHDTALIDRDDGTLIYRSRKSLGPTVPRTGDWLHRWASDAPERVFLAERYGAGWREETYASVLQQVRNLAQTLLARGLGNDTPILIMSGNGVDHGLLALAAQYVGIPVVPIAEQYSLIHGAHGRLRHAVDLVQPKLAYVVDADQYAEALALDALDGIELVASRPGSNPRVTPFADLLKGDSSVDVDAAFAAVTPDTMVKILLTSGSTSAPKGVITTHKMMCVNQAQILDSLPLLKDRVPRIVDWLPWNHVFGGSHNFNMMLANGGSLYVDDGKPVKGLIDRTLENLSMVTGTLAFNVPVGYGLLIDAFRKDAGLKQRFFDDLDMVFYAGASLPQEMWQALERMAMEVKGEVPLMTSSWGLTETAPAAMFQQEPTDSAGRIGVPMTGIELKLIPDEDMRCEVRVKGPSIMPGYFNNPEKTAEAFDEEGFFITGDAMQFVEPGNPNKGMKFDGRISEDFKLNTGTWVRAAQLRLDLLAILAPLAADLVVTGADRQEIGLMIFPNMAELEKEGFDTEDQAGAMTNRLLLGEVHRRLAERAREVSGSSVHVGRAMVLAEPPNMGEGEMTAKGNLNYRKLLDRRKALLERLYQDDDPAVTTV</sequence>
<name>A0AAE3WD12_9RHOB</name>
<accession>A0AAE3WD12</accession>
<reference evidence="2" key="1">
    <citation type="submission" date="2022-07" db="EMBL/GenBank/DDBJ databases">
        <authorList>
            <person name="Otstavnykh N."/>
            <person name="Isaeva M."/>
            <person name="Bystritskaya E."/>
        </authorList>
    </citation>
    <scope>NUCLEOTIDE SEQUENCE</scope>
    <source>
        <strain evidence="2">KCTC 52189</strain>
    </source>
</reference>
<dbReference type="InterPro" id="IPR020845">
    <property type="entry name" value="AMP-binding_CS"/>
</dbReference>
<dbReference type="InterPro" id="IPR000873">
    <property type="entry name" value="AMP-dep_synth/lig_dom"/>
</dbReference>
<dbReference type="InterPro" id="IPR042099">
    <property type="entry name" value="ANL_N_sf"/>
</dbReference>
<dbReference type="Gene3D" id="3.40.50.12780">
    <property type="entry name" value="N-terminal domain of ligase-like"/>
    <property type="match status" value="1"/>
</dbReference>
<protein>
    <submittedName>
        <fullName evidence="2">Feruloyl-CoA synthase</fullName>
    </submittedName>
</protein>
<evidence type="ECO:0000313" key="3">
    <source>
        <dbReference type="Proteomes" id="UP001226762"/>
    </source>
</evidence>
<dbReference type="EMBL" id="JANHAX010000002">
    <property type="protein sequence ID" value="MDQ2090248.1"/>
    <property type="molecule type" value="Genomic_DNA"/>
</dbReference>
<evidence type="ECO:0000259" key="1">
    <source>
        <dbReference type="Pfam" id="PF00501"/>
    </source>
</evidence>
<dbReference type="RefSeq" id="WP_306735515.1">
    <property type="nucleotide sequence ID" value="NZ_JANHAX010000002.1"/>
</dbReference>
<dbReference type="SUPFAM" id="SSF56801">
    <property type="entry name" value="Acetyl-CoA synthetase-like"/>
    <property type="match status" value="1"/>
</dbReference>
<keyword evidence="3" id="KW-1185">Reference proteome</keyword>
<comment type="caution">
    <text evidence="2">The sequence shown here is derived from an EMBL/GenBank/DDBJ whole genome shotgun (WGS) entry which is preliminary data.</text>
</comment>
<reference evidence="2" key="2">
    <citation type="submission" date="2023-02" db="EMBL/GenBank/DDBJ databases">
        <title>'Rhodoalgimonas zhirmunskyi' gen. nov., isolated from a red alga.</title>
        <authorList>
            <person name="Nedashkovskaya O.I."/>
            <person name="Otstavnykh N.Y."/>
            <person name="Bystritskaya E.P."/>
            <person name="Balabanova L.A."/>
            <person name="Isaeva M.P."/>
        </authorList>
    </citation>
    <scope>NUCLEOTIDE SEQUENCE</scope>
    <source>
        <strain evidence="2">KCTC 52189</strain>
    </source>
</reference>
<feature type="domain" description="AMP-dependent synthetase/ligase" evidence="1">
    <location>
        <begin position="42"/>
        <end position="421"/>
    </location>
</feature>
<dbReference type="PROSITE" id="PS00455">
    <property type="entry name" value="AMP_BINDING"/>
    <property type="match status" value="1"/>
</dbReference>
<dbReference type="GO" id="GO:0016405">
    <property type="term" value="F:CoA-ligase activity"/>
    <property type="evidence" value="ECO:0007669"/>
    <property type="project" value="TreeGrafter"/>
</dbReference>
<dbReference type="Proteomes" id="UP001226762">
    <property type="component" value="Unassembled WGS sequence"/>
</dbReference>
<dbReference type="PANTHER" id="PTHR24096">
    <property type="entry name" value="LONG-CHAIN-FATTY-ACID--COA LIGASE"/>
    <property type="match status" value="1"/>
</dbReference>
<dbReference type="AlphaFoldDB" id="A0AAE3WD12"/>
<gene>
    <name evidence="2" type="ORF">NO357_10105</name>
</gene>
<proteinExistence type="predicted"/>
<dbReference type="Pfam" id="PF00501">
    <property type="entry name" value="AMP-binding"/>
    <property type="match status" value="1"/>
</dbReference>